<organism evidence="1 2">
    <name type="scientific">Sporormia fimetaria CBS 119925</name>
    <dbReference type="NCBI Taxonomy" id="1340428"/>
    <lineage>
        <taxon>Eukaryota</taxon>
        <taxon>Fungi</taxon>
        <taxon>Dikarya</taxon>
        <taxon>Ascomycota</taxon>
        <taxon>Pezizomycotina</taxon>
        <taxon>Dothideomycetes</taxon>
        <taxon>Pleosporomycetidae</taxon>
        <taxon>Pleosporales</taxon>
        <taxon>Sporormiaceae</taxon>
        <taxon>Sporormia</taxon>
    </lineage>
</organism>
<sequence>MMNFSRISHTAYNRLPHIETQSPPSDSGLREIGKLLVEHCISKEVGISLLHRHFDLKEDEVMVHNGLRCSPSHLSEPDADSLNPSSFFLSSNGDFQAYEYESSDDEPLDEILTTAFLEDLSDVLKIHQLEDRIAISKLNQDHDRLMEHCEVEERAHVCQPMRGKIEAREATEWKFEEVGDAHVVPVAVKGCARTGEGQHKVK</sequence>
<gene>
    <name evidence="1" type="ORF">M011DRAFT_479722</name>
</gene>
<protein>
    <submittedName>
        <fullName evidence="1">Uncharacterized protein</fullName>
    </submittedName>
</protein>
<evidence type="ECO:0000313" key="2">
    <source>
        <dbReference type="Proteomes" id="UP000799440"/>
    </source>
</evidence>
<evidence type="ECO:0000313" key="1">
    <source>
        <dbReference type="EMBL" id="KAF2744688.1"/>
    </source>
</evidence>
<accession>A0A6A6V2B7</accession>
<reference evidence="1" key="1">
    <citation type="journal article" date="2020" name="Stud. Mycol.">
        <title>101 Dothideomycetes genomes: a test case for predicting lifestyles and emergence of pathogens.</title>
        <authorList>
            <person name="Haridas S."/>
            <person name="Albert R."/>
            <person name="Binder M."/>
            <person name="Bloem J."/>
            <person name="Labutti K."/>
            <person name="Salamov A."/>
            <person name="Andreopoulos B."/>
            <person name="Baker S."/>
            <person name="Barry K."/>
            <person name="Bills G."/>
            <person name="Bluhm B."/>
            <person name="Cannon C."/>
            <person name="Castanera R."/>
            <person name="Culley D."/>
            <person name="Daum C."/>
            <person name="Ezra D."/>
            <person name="Gonzalez J."/>
            <person name="Henrissat B."/>
            <person name="Kuo A."/>
            <person name="Liang C."/>
            <person name="Lipzen A."/>
            <person name="Lutzoni F."/>
            <person name="Magnuson J."/>
            <person name="Mondo S."/>
            <person name="Nolan M."/>
            <person name="Ohm R."/>
            <person name="Pangilinan J."/>
            <person name="Park H.-J."/>
            <person name="Ramirez L."/>
            <person name="Alfaro M."/>
            <person name="Sun H."/>
            <person name="Tritt A."/>
            <person name="Yoshinaga Y."/>
            <person name="Zwiers L.-H."/>
            <person name="Turgeon B."/>
            <person name="Goodwin S."/>
            <person name="Spatafora J."/>
            <person name="Crous P."/>
            <person name="Grigoriev I."/>
        </authorList>
    </citation>
    <scope>NUCLEOTIDE SEQUENCE</scope>
    <source>
        <strain evidence="1">CBS 119925</strain>
    </source>
</reference>
<proteinExistence type="predicted"/>
<keyword evidence="2" id="KW-1185">Reference proteome</keyword>
<dbReference type="OrthoDB" id="3816339at2759"/>
<dbReference type="AlphaFoldDB" id="A0A6A6V2B7"/>
<dbReference type="Proteomes" id="UP000799440">
    <property type="component" value="Unassembled WGS sequence"/>
</dbReference>
<dbReference type="EMBL" id="MU006587">
    <property type="protein sequence ID" value="KAF2744688.1"/>
    <property type="molecule type" value="Genomic_DNA"/>
</dbReference>
<name>A0A6A6V2B7_9PLEO</name>